<dbReference type="InterPro" id="IPR022464">
    <property type="entry name" value="Strep_pil_isopept_link"/>
</dbReference>
<dbReference type="EMBL" id="CP058741">
    <property type="protein sequence ID" value="QOE28889.1"/>
    <property type="molecule type" value="Genomic_DNA"/>
</dbReference>
<evidence type="ECO:0000256" key="6">
    <source>
        <dbReference type="SAM" id="Phobius"/>
    </source>
</evidence>
<dbReference type="SUPFAM" id="SSF49401">
    <property type="entry name" value="Bacterial adhesins"/>
    <property type="match status" value="1"/>
</dbReference>
<feature type="region of interest" description="Disordered" evidence="5">
    <location>
        <begin position="1064"/>
        <end position="1123"/>
    </location>
</feature>
<keyword evidence="4" id="KW-0572">Peptidoglycan-anchor</keyword>
<evidence type="ECO:0000256" key="7">
    <source>
        <dbReference type="SAM" id="SignalP"/>
    </source>
</evidence>
<keyword evidence="6" id="KW-0812">Transmembrane</keyword>
<dbReference type="InterPro" id="IPR041033">
    <property type="entry name" value="SpaA_PFL_dom_1"/>
</dbReference>
<evidence type="ECO:0000313" key="12">
    <source>
        <dbReference type="Proteomes" id="UP000516797"/>
    </source>
</evidence>
<evidence type="ECO:0008006" key="13">
    <source>
        <dbReference type="Google" id="ProtNLM"/>
    </source>
</evidence>
<feature type="transmembrane region" description="Helical" evidence="6">
    <location>
        <begin position="1131"/>
        <end position="1150"/>
    </location>
</feature>
<gene>
    <name evidence="11" type="ORF">SSU1300283_01574</name>
</gene>
<keyword evidence="2" id="KW-0964">Secreted</keyword>
<dbReference type="InterPro" id="IPR008966">
    <property type="entry name" value="Adhesion_dom_sf"/>
</dbReference>
<evidence type="ECO:0000256" key="5">
    <source>
        <dbReference type="SAM" id="MobiDB-lite"/>
    </source>
</evidence>
<organism evidence="11 12">
    <name type="scientific">Streptococcus suis</name>
    <dbReference type="NCBI Taxonomy" id="1307"/>
    <lineage>
        <taxon>Bacteria</taxon>
        <taxon>Bacillati</taxon>
        <taxon>Bacillota</taxon>
        <taxon>Bacilli</taxon>
        <taxon>Lactobacillales</taxon>
        <taxon>Streptococcaceae</taxon>
        <taxon>Streptococcus</taxon>
    </lineage>
</organism>
<feature type="domain" description="Streptococcal pilin isopeptide linkage" evidence="9">
    <location>
        <begin position="730"/>
        <end position="835"/>
    </location>
</feature>
<feature type="domain" description="Streptococcal pilin isopeptide linkage" evidence="9">
    <location>
        <begin position="844"/>
        <end position="949"/>
    </location>
</feature>
<dbReference type="NCBIfam" id="TIGR03786">
    <property type="entry name" value="strep_pil_rpt"/>
    <property type="match status" value="5"/>
</dbReference>
<evidence type="ECO:0000259" key="9">
    <source>
        <dbReference type="Pfam" id="PF12892"/>
    </source>
</evidence>
<dbReference type="Pfam" id="PF12892">
    <property type="entry name" value="FctA"/>
    <property type="match status" value="5"/>
</dbReference>
<feature type="domain" description="Gram-positive cocci surface proteins LPxTG" evidence="8">
    <location>
        <begin position="1115"/>
        <end position="1152"/>
    </location>
</feature>
<keyword evidence="1" id="KW-0134">Cell wall</keyword>
<keyword evidence="6" id="KW-1133">Transmembrane helix</keyword>
<proteinExistence type="predicted"/>
<dbReference type="NCBIfam" id="TIGR01167">
    <property type="entry name" value="LPXTG_anchor"/>
    <property type="match status" value="1"/>
</dbReference>
<feature type="domain" description="Streptococcal pilin isopeptide linkage" evidence="9">
    <location>
        <begin position="480"/>
        <end position="588"/>
    </location>
</feature>
<evidence type="ECO:0000256" key="1">
    <source>
        <dbReference type="ARBA" id="ARBA00022512"/>
    </source>
</evidence>
<evidence type="ECO:0000259" key="8">
    <source>
        <dbReference type="Pfam" id="PF00746"/>
    </source>
</evidence>
<dbReference type="Gene3D" id="2.60.40.10">
    <property type="entry name" value="Immunoglobulins"/>
    <property type="match status" value="1"/>
</dbReference>
<feature type="domain" description="Streptococcal pilin isopeptide linkage" evidence="9">
    <location>
        <begin position="596"/>
        <end position="721"/>
    </location>
</feature>
<evidence type="ECO:0000259" key="10">
    <source>
        <dbReference type="Pfam" id="PF17802"/>
    </source>
</evidence>
<evidence type="ECO:0000313" key="11">
    <source>
        <dbReference type="EMBL" id="QOE28889.1"/>
    </source>
</evidence>
<keyword evidence="6" id="KW-0472">Membrane</keyword>
<name>A0AB37G7H5_STRSU</name>
<evidence type="ECO:0000256" key="3">
    <source>
        <dbReference type="ARBA" id="ARBA00022729"/>
    </source>
</evidence>
<dbReference type="Pfam" id="PF17802">
    <property type="entry name" value="SpaA"/>
    <property type="match status" value="1"/>
</dbReference>
<feature type="compositionally biased region" description="Low complexity" evidence="5">
    <location>
        <begin position="1064"/>
        <end position="1111"/>
    </location>
</feature>
<feature type="domain" description="Streptococcal pilin isopeptide linkage" evidence="9">
    <location>
        <begin position="958"/>
        <end position="1060"/>
    </location>
</feature>
<dbReference type="Pfam" id="PF00746">
    <property type="entry name" value="Gram_pos_anchor"/>
    <property type="match status" value="1"/>
</dbReference>
<reference evidence="11 12" key="1">
    <citation type="submission" date="2020-07" db="EMBL/GenBank/DDBJ databases">
        <title>Complete genome sequences of Streptococcus suis pig pathogenic strain 10, 13-00283-02 and 16085/3b.</title>
        <authorList>
            <person name="Bunk B."/>
            <person name="Jakobczak B."/>
            <person name="Florian V."/>
            <person name="Dittmar D."/>
            <person name="Maeder U."/>
            <person name="Jarek M."/>
            <person name="Baums C.G."/>
            <person name="Haeussler S."/>
            <person name="Voelker U."/>
            <person name="Michalik S."/>
        </authorList>
    </citation>
    <scope>NUCLEOTIDE SEQUENCE [LARGE SCALE GENOMIC DNA]</scope>
    <source>
        <strain evidence="11 12">13-00283-02</strain>
    </source>
</reference>
<dbReference type="AlphaFoldDB" id="A0AB37G7H5"/>
<sequence>MKLKKLWVYLLTPLLVLFGSGVFANSVKAKELNNVITDVKFWAVAANIEKKPESNDVYDFYVGNDYRFVVDFDLSAYDSKLSNGDTFSFTIPAPFPVTATTFNLIDDSTKIAIGDANVVSNSTGGGGKATITIKNLDEYLKKKNADVVKGVKGTFYINFKFTEAMEQQIISFSSTETKGELSKKIRILKGEKVDFSKEFGKTNYTKIGGTLIQSAWSSQALGKKGDWLHDWAVRLNQKQAAYDTLVVHDTVNMVDYSPMQFIPEKFKVIAGWYDSEYRLLDQAELTKDQYTLTFNESYTDFVLTIPNAKSIQKNGKPAAFRIEYKTTAPADGTMVANKVEVSGNGTLLTIDDDRTDISQEIVANSRITSGGTIQLTTGYRITLYKVDSKTQNRLSGAKFKITPPVGATTAKEEVVTTNADGVAQSPIYTEADVKLGEFTITEVEAPEGYELDPTPIKVTVGKAGVIKTIKNKRYTTTAQITARKRLLGRELNAGEFEFVLTDQQGREIETVKNDLYGDIKFKELTFDKEGNYNFTIKEKNANTSDENGITYDEQPVEVAVVVSKDSTGKLTSTVSYANDDNEFNNFYTPSPVDVELEVTKKLTGRKLIEGEFEFVLTENRFPDPTPSRMPARNTVIPTENIVRQKVTNTADGKVKFAPITYDHRGAYQYTIEETNAGKTIDGVTYDSLKVEVTVVVTDDGKGRLVAEVFYSKNTEFNNIYKTSKAKAELAVKKTLTGRELKEDEFEFVLKNKANEEVATAKNDKDGNVKFKELTFDKAGTYTYTISEKNGGTTDKGVTYDGKTITATVTVTDNGSGELSAAVSYSDETPFNNTYAVSGTRAELAVKKTLTGRELKEDEFEFVLKNKANEEVATAKNDKDGNVKFKELTFDKAGTYTYTVTEKNGGTTDKGVTYDGKTITATVTVTDNGSGELSAAVSYSDETPFNNTYAVSSTRAELAVKKTLTGRELKEDEFEFVLKNEANEEVATAKNDKDGNVKFKELTFDKAGTYTYTVTEVVGGDTAIIYDSLKIKVTVVVTDDGEGKLIAKVEYPEDIEFNNEYVEPTTTTTTEEPTTTTTTEEPTTTTTTEEPTTTTTTEEPTTTTTTEEPMTTITSEKTRKTALPSTGDKGNIWVAIAGFVALITIVVMVYYRKSKNA</sequence>
<feature type="domain" description="SpaA-like prealbumin fold" evidence="10">
    <location>
        <begin position="381"/>
        <end position="471"/>
    </location>
</feature>
<accession>A0AB37G7H5</accession>
<evidence type="ECO:0000256" key="2">
    <source>
        <dbReference type="ARBA" id="ARBA00022525"/>
    </source>
</evidence>
<evidence type="ECO:0000256" key="4">
    <source>
        <dbReference type="ARBA" id="ARBA00023088"/>
    </source>
</evidence>
<dbReference type="InterPro" id="IPR013783">
    <property type="entry name" value="Ig-like_fold"/>
</dbReference>
<dbReference type="InterPro" id="IPR038174">
    <property type="entry name" value="Strep_pil_link_sf"/>
</dbReference>
<feature type="chain" id="PRO_5044246273" description="LPXTG cell wall anchor domain-containing protein" evidence="7">
    <location>
        <begin position="25"/>
        <end position="1156"/>
    </location>
</feature>
<dbReference type="Gene3D" id="2.60.40.3050">
    <property type="match status" value="5"/>
</dbReference>
<protein>
    <recommendedName>
        <fullName evidence="13">LPXTG cell wall anchor domain-containing protein</fullName>
    </recommendedName>
</protein>
<dbReference type="Proteomes" id="UP000516797">
    <property type="component" value="Chromosome"/>
</dbReference>
<dbReference type="InterPro" id="IPR019931">
    <property type="entry name" value="LPXTG_anchor"/>
</dbReference>
<feature type="signal peptide" evidence="7">
    <location>
        <begin position="1"/>
        <end position="24"/>
    </location>
</feature>
<dbReference type="RefSeq" id="WP_170245294.1">
    <property type="nucleotide sequence ID" value="NZ_CP058741.1"/>
</dbReference>
<keyword evidence="3 7" id="KW-0732">Signal</keyword>